<name>A0A0H3A253_MYCA1</name>
<dbReference type="EMBL" id="CP000479">
    <property type="protein sequence ID" value="ABK68638.1"/>
    <property type="molecule type" value="Genomic_DNA"/>
</dbReference>
<reference evidence="1 2" key="1">
    <citation type="submission" date="2006-10" db="EMBL/GenBank/DDBJ databases">
        <authorList>
            <person name="Fleischmann R.D."/>
            <person name="Dodson R.J."/>
            <person name="Haft D.H."/>
            <person name="Merkel J.S."/>
            <person name="Nelson W.C."/>
            <person name="Fraser C.M."/>
        </authorList>
    </citation>
    <scope>NUCLEOTIDE SEQUENCE [LARGE SCALE GENOMIC DNA]</scope>
    <source>
        <strain evidence="1 2">104</strain>
    </source>
</reference>
<accession>A0A0H3A253</accession>
<dbReference type="AlphaFoldDB" id="A0A0H3A253"/>
<evidence type="ECO:0000313" key="2">
    <source>
        <dbReference type="Proteomes" id="UP000001574"/>
    </source>
</evidence>
<gene>
    <name evidence="1" type="ordered locus">MAV_2278</name>
</gene>
<dbReference type="Proteomes" id="UP000001574">
    <property type="component" value="Chromosome"/>
</dbReference>
<sequence length="38" mass="3917">MIPPRPSSVIPPRLSSVIPPRPSSVTLAWLGPPGATLA</sequence>
<evidence type="ECO:0000313" key="1">
    <source>
        <dbReference type="EMBL" id="ABK68638.1"/>
    </source>
</evidence>
<organism evidence="1 2">
    <name type="scientific">Mycobacterium avium (strain 104)</name>
    <dbReference type="NCBI Taxonomy" id="243243"/>
    <lineage>
        <taxon>Bacteria</taxon>
        <taxon>Bacillati</taxon>
        <taxon>Actinomycetota</taxon>
        <taxon>Actinomycetes</taxon>
        <taxon>Mycobacteriales</taxon>
        <taxon>Mycobacteriaceae</taxon>
        <taxon>Mycobacterium</taxon>
        <taxon>Mycobacterium avium complex (MAC)</taxon>
    </lineage>
</organism>
<proteinExistence type="predicted"/>
<protein>
    <submittedName>
        <fullName evidence="1">Uncharacterized protein</fullName>
    </submittedName>
</protein>
<dbReference type="HOGENOM" id="CLU_3330337_0_0_11"/>
<dbReference type="KEGG" id="mav:MAV_2278"/>